<dbReference type="Proteomes" id="UP000269721">
    <property type="component" value="Unassembled WGS sequence"/>
</dbReference>
<dbReference type="EMBL" id="KZ994006">
    <property type="protein sequence ID" value="RKO94117.1"/>
    <property type="molecule type" value="Genomic_DNA"/>
</dbReference>
<name>A0A4V1ISM9_9FUNG</name>
<gene>
    <name evidence="1" type="ORF">BDK51DRAFT_49381</name>
</gene>
<proteinExistence type="predicted"/>
<sequence>MRHIQHEAEIVLMVDNLKAELVEVLDVVGVTLDLPFEDSGDFGSSIGDVFAPDLVTTELDFFLAPENYLQIVQGRAAAANDLHRFLETDNYSLDIKGRPVASTPAMPKEDLKKLAIMRPDVLACYRDLVMESGYQGISQTVSKVVAEWYWPGMYKEIGAYKLSSPRVNITAVHPVFYVNILKLYLVPSISAHHKDTSHLLPEPVPILGKDKQYVERVVDHRNKGKP</sequence>
<organism evidence="1 2">
    <name type="scientific">Blyttiomyces helicus</name>
    <dbReference type="NCBI Taxonomy" id="388810"/>
    <lineage>
        <taxon>Eukaryota</taxon>
        <taxon>Fungi</taxon>
        <taxon>Fungi incertae sedis</taxon>
        <taxon>Chytridiomycota</taxon>
        <taxon>Chytridiomycota incertae sedis</taxon>
        <taxon>Chytridiomycetes</taxon>
        <taxon>Chytridiomycetes incertae sedis</taxon>
        <taxon>Blyttiomyces</taxon>
    </lineage>
</organism>
<evidence type="ECO:0000313" key="1">
    <source>
        <dbReference type="EMBL" id="RKO94117.1"/>
    </source>
</evidence>
<keyword evidence="2" id="KW-1185">Reference proteome</keyword>
<accession>A0A4V1ISM9</accession>
<evidence type="ECO:0000313" key="2">
    <source>
        <dbReference type="Proteomes" id="UP000269721"/>
    </source>
</evidence>
<protein>
    <submittedName>
        <fullName evidence="1">Uncharacterized protein</fullName>
    </submittedName>
</protein>
<dbReference type="AlphaFoldDB" id="A0A4V1ISM9"/>
<reference evidence="2" key="1">
    <citation type="journal article" date="2018" name="Nat. Microbiol.">
        <title>Leveraging single-cell genomics to expand the fungal tree of life.</title>
        <authorList>
            <person name="Ahrendt S.R."/>
            <person name="Quandt C.A."/>
            <person name="Ciobanu D."/>
            <person name="Clum A."/>
            <person name="Salamov A."/>
            <person name="Andreopoulos B."/>
            <person name="Cheng J.F."/>
            <person name="Woyke T."/>
            <person name="Pelin A."/>
            <person name="Henrissat B."/>
            <person name="Reynolds N.K."/>
            <person name="Benny G.L."/>
            <person name="Smith M.E."/>
            <person name="James T.Y."/>
            <person name="Grigoriev I.V."/>
        </authorList>
    </citation>
    <scope>NUCLEOTIDE SEQUENCE [LARGE SCALE GENOMIC DNA]</scope>
</reference>